<comment type="subcellular location">
    <subcellularLocation>
        <location evidence="1">Cell membrane</location>
        <topology evidence="1">Multi-pass membrane protein</topology>
    </subcellularLocation>
</comment>
<organism evidence="8 9">
    <name type="scientific">Dehalobacterium formicoaceticum</name>
    <dbReference type="NCBI Taxonomy" id="51515"/>
    <lineage>
        <taxon>Bacteria</taxon>
        <taxon>Bacillati</taxon>
        <taxon>Bacillota</taxon>
        <taxon>Clostridia</taxon>
        <taxon>Eubacteriales</taxon>
        <taxon>Peptococcaceae</taxon>
        <taxon>Dehalobacterium</taxon>
    </lineage>
</organism>
<evidence type="ECO:0000313" key="9">
    <source>
        <dbReference type="Proteomes" id="UP001524944"/>
    </source>
</evidence>
<evidence type="ECO:0000313" key="8">
    <source>
        <dbReference type="EMBL" id="MCR6545370.1"/>
    </source>
</evidence>
<keyword evidence="5 6" id="KW-0472">Membrane</keyword>
<feature type="transmembrane region" description="Helical" evidence="6">
    <location>
        <begin position="26"/>
        <end position="45"/>
    </location>
</feature>
<feature type="transmembrane region" description="Helical" evidence="6">
    <location>
        <begin position="190"/>
        <end position="213"/>
    </location>
</feature>
<feature type="transmembrane region" description="Helical" evidence="6">
    <location>
        <begin position="262"/>
        <end position="284"/>
    </location>
</feature>
<evidence type="ECO:0000256" key="1">
    <source>
        <dbReference type="ARBA" id="ARBA00004651"/>
    </source>
</evidence>
<accession>A0ABT1Y3C4</accession>
<protein>
    <submittedName>
        <fullName evidence="8">ABC transporter permease</fullName>
    </submittedName>
</protein>
<evidence type="ECO:0000256" key="2">
    <source>
        <dbReference type="ARBA" id="ARBA00022475"/>
    </source>
</evidence>
<dbReference type="InterPro" id="IPR051449">
    <property type="entry name" value="ABC-2_transporter_component"/>
</dbReference>
<dbReference type="Gene3D" id="3.40.1710.10">
    <property type="entry name" value="abc type-2 transporter like domain"/>
    <property type="match status" value="1"/>
</dbReference>
<evidence type="ECO:0000256" key="4">
    <source>
        <dbReference type="ARBA" id="ARBA00022989"/>
    </source>
</evidence>
<dbReference type="RefSeq" id="WP_257913039.1">
    <property type="nucleotide sequence ID" value="NZ_JANPWE010000003.1"/>
</dbReference>
<feature type="transmembrane region" description="Helical" evidence="6">
    <location>
        <begin position="225"/>
        <end position="250"/>
    </location>
</feature>
<feature type="domain" description="ABC-2 type transporter transmembrane" evidence="7">
    <location>
        <begin position="27"/>
        <end position="343"/>
    </location>
</feature>
<evidence type="ECO:0000256" key="3">
    <source>
        <dbReference type="ARBA" id="ARBA00022692"/>
    </source>
</evidence>
<comment type="caution">
    <text evidence="8">The sequence shown here is derived from an EMBL/GenBank/DDBJ whole genome shotgun (WGS) entry which is preliminary data.</text>
</comment>
<dbReference type="PANTHER" id="PTHR30294:SF29">
    <property type="entry name" value="MULTIDRUG ABC TRANSPORTER PERMEASE YBHS-RELATED"/>
    <property type="match status" value="1"/>
</dbReference>
<dbReference type="InterPro" id="IPR013525">
    <property type="entry name" value="ABC2_TM"/>
</dbReference>
<keyword evidence="9" id="KW-1185">Reference proteome</keyword>
<dbReference type="Pfam" id="PF12698">
    <property type="entry name" value="ABC2_membrane_3"/>
    <property type="match status" value="1"/>
</dbReference>
<dbReference type="Proteomes" id="UP001524944">
    <property type="component" value="Unassembled WGS sequence"/>
</dbReference>
<evidence type="ECO:0000259" key="7">
    <source>
        <dbReference type="Pfam" id="PF12698"/>
    </source>
</evidence>
<dbReference type="EMBL" id="JANPWE010000003">
    <property type="protein sequence ID" value="MCR6545370.1"/>
    <property type="molecule type" value="Genomic_DNA"/>
</dbReference>
<reference evidence="8 9" key="1">
    <citation type="submission" date="2022-08" db="EMBL/GenBank/DDBJ databases">
        <title>Proteogenomics of the novel Dehalobacterium formicoaceticum strain EZ94 highlights a key role of methyltransferases during anaerobic dichloromethane degradation.</title>
        <authorList>
            <person name="Wasmund K."/>
        </authorList>
    </citation>
    <scope>NUCLEOTIDE SEQUENCE [LARGE SCALE GENOMIC DNA]</scope>
    <source>
        <strain evidence="8 9">EZ94</strain>
    </source>
</reference>
<feature type="transmembrane region" description="Helical" evidence="6">
    <location>
        <begin position="351"/>
        <end position="370"/>
    </location>
</feature>
<keyword evidence="2" id="KW-1003">Cell membrane</keyword>
<evidence type="ECO:0000256" key="6">
    <source>
        <dbReference type="SAM" id="Phobius"/>
    </source>
</evidence>
<gene>
    <name evidence="8" type="ORF">NVS47_07550</name>
</gene>
<proteinExistence type="predicted"/>
<sequence>MEKGSNHQKCFTFIKNELRGIFKNKILLSYTCILLILVIFIGLVYQKGVLGQMELLLVDLDQTSTSRLVTRYLTENEKFKVVFSDNEQEVIKAVEKSEVIAGLVIPDGFEAAVKEKKGGEILLLIDGTNYIAANSIYAKANEILLSINGGIALQSLTGAGFLPDEAGDLVQPTHLTQNILFNPHYNYSYYLTYGICGAGIFSLAMSAVALSLSKSKVESPPWKSLGAKILVYCLYFSLVLTLLFVFAQIVFDLPARGSILPFYFLALEVSLLITILGMMLSAIAGDKEERIFQLGVFFATTLFFTTGYSWPLQSLPEIMKPVYYLNPLTPFLNGVRACFVIGAESRVLENYILWQLALCLFYALPGLGLYHWRYRKGKMGAEAIRNH</sequence>
<name>A0ABT1Y3C4_9FIRM</name>
<keyword evidence="3 6" id="KW-0812">Transmembrane</keyword>
<keyword evidence="4 6" id="KW-1133">Transmembrane helix</keyword>
<feature type="transmembrane region" description="Helical" evidence="6">
    <location>
        <begin position="291"/>
        <end position="310"/>
    </location>
</feature>
<evidence type="ECO:0000256" key="5">
    <source>
        <dbReference type="ARBA" id="ARBA00023136"/>
    </source>
</evidence>
<dbReference type="PANTHER" id="PTHR30294">
    <property type="entry name" value="MEMBRANE COMPONENT OF ABC TRANSPORTER YHHJ-RELATED"/>
    <property type="match status" value="1"/>
</dbReference>